<dbReference type="GO" id="GO:0004499">
    <property type="term" value="F:N,N-dimethylaniline monooxygenase activity"/>
    <property type="evidence" value="ECO:0007669"/>
    <property type="project" value="InterPro"/>
</dbReference>
<dbReference type="GO" id="GO:0050660">
    <property type="term" value="F:flavin adenine dinucleotide binding"/>
    <property type="evidence" value="ECO:0007669"/>
    <property type="project" value="InterPro"/>
</dbReference>
<keyword evidence="3" id="KW-0560">Oxidoreductase</keyword>
<dbReference type="GO" id="GO:0050661">
    <property type="term" value="F:NADP binding"/>
    <property type="evidence" value="ECO:0007669"/>
    <property type="project" value="InterPro"/>
</dbReference>
<sequence>MTSRPPIPAQTAVLDVAIVGAGFGGMCMAIKLLEAGNRNFLIVEKGSEVGGTWRDNSYPGAACDVQSHLYSFSFEGKADWSKRYAPWYEIQDYILKTKEKYGLAAFTKFDTEVTGAHFDHETGIWTVNTNTGATVQARHVVLASGPLHVPQVPKIKGMEKFKGKVFHSAQWDHSYDLTGKNVVSIGTGGSAIQYCPEIAPQVKQLYVFQRTPAWVIPRDERTYFGIEKALFEKFPIIRKLHRARLYWSNESRVWPAFRPQNARAVSQLVKLFIRFQVKDKALAEKLTPDYTFGCKRVLISNKYYPMFNRKNVELVTDGIQEVRENSIVTRDGIERPCDCIILGTGFIVDPRIYMKDFPCTGLPGHELNKDWKDGAESYYGMTTTGYPNLFQLVGPNSALGHNSIIFMIEAQVHYIQECMRLMKEKGVDYMDVKASAQRRFNEDVQENIKGTVWATGCVSWYQQEDGKNFTIWPWSTWKYWLETRKVKEGDYLFTKCQKPALKAVAKAKAEA</sequence>
<evidence type="ECO:0000313" key="5">
    <source>
        <dbReference type="Proteomes" id="UP000292423"/>
    </source>
</evidence>
<dbReference type="EMBL" id="SHKX01000011">
    <property type="protein sequence ID" value="RZU46737.1"/>
    <property type="molecule type" value="Genomic_DNA"/>
</dbReference>
<dbReference type="RefSeq" id="WP_130411606.1">
    <property type="nucleotide sequence ID" value="NZ_SHKX01000011.1"/>
</dbReference>
<dbReference type="PANTHER" id="PTHR42877">
    <property type="entry name" value="L-ORNITHINE N(5)-MONOOXYGENASE-RELATED"/>
    <property type="match status" value="1"/>
</dbReference>
<dbReference type="Proteomes" id="UP000292423">
    <property type="component" value="Unassembled WGS sequence"/>
</dbReference>
<accession>A0A4Q7Z8A5</accession>
<dbReference type="AlphaFoldDB" id="A0A4Q7Z8A5"/>
<dbReference type="PANTHER" id="PTHR42877:SF4">
    <property type="entry name" value="FAD_NAD(P)-BINDING DOMAIN-CONTAINING PROTEIN-RELATED"/>
    <property type="match status" value="1"/>
</dbReference>
<keyword evidence="5" id="KW-1185">Reference proteome</keyword>
<dbReference type="InterPro" id="IPR051209">
    <property type="entry name" value="FAD-bind_Monooxygenase_sf"/>
</dbReference>
<dbReference type="InterPro" id="IPR036188">
    <property type="entry name" value="FAD/NAD-bd_sf"/>
</dbReference>
<dbReference type="OrthoDB" id="312624at2"/>
<dbReference type="SUPFAM" id="SSF51905">
    <property type="entry name" value="FAD/NAD(P)-binding domain"/>
    <property type="match status" value="1"/>
</dbReference>
<protein>
    <submittedName>
        <fullName evidence="4">Cation diffusion facilitator CzcD-associated flavoprotein CzcO</fullName>
    </submittedName>
</protein>
<proteinExistence type="predicted"/>
<evidence type="ECO:0000313" key="4">
    <source>
        <dbReference type="EMBL" id="RZU46737.1"/>
    </source>
</evidence>
<gene>
    <name evidence="4" type="ORF">EV700_1118</name>
</gene>
<dbReference type="Gene3D" id="3.50.50.60">
    <property type="entry name" value="FAD/NAD(P)-binding domain"/>
    <property type="match status" value="2"/>
</dbReference>
<reference evidence="4 5" key="1">
    <citation type="submission" date="2019-02" db="EMBL/GenBank/DDBJ databases">
        <title>Genomic Encyclopedia of Type Strains, Phase IV (KMG-IV): sequencing the most valuable type-strain genomes for metagenomic binning, comparative biology and taxonomic classification.</title>
        <authorList>
            <person name="Goeker M."/>
        </authorList>
    </citation>
    <scope>NUCLEOTIDE SEQUENCE [LARGE SCALE GENOMIC DNA]</scope>
    <source>
        <strain evidence="4 5">DSM 105135</strain>
    </source>
</reference>
<keyword evidence="1" id="KW-0285">Flavoprotein</keyword>
<name>A0A4Q7Z8A5_9GAMM</name>
<keyword evidence="2" id="KW-0274">FAD</keyword>
<organism evidence="4 5">
    <name type="scientific">Fluviicoccus keumensis</name>
    <dbReference type="NCBI Taxonomy" id="1435465"/>
    <lineage>
        <taxon>Bacteria</taxon>
        <taxon>Pseudomonadati</taxon>
        <taxon>Pseudomonadota</taxon>
        <taxon>Gammaproteobacteria</taxon>
        <taxon>Moraxellales</taxon>
        <taxon>Moraxellaceae</taxon>
        <taxon>Fluviicoccus</taxon>
    </lineage>
</organism>
<comment type="caution">
    <text evidence="4">The sequence shown here is derived from an EMBL/GenBank/DDBJ whole genome shotgun (WGS) entry which is preliminary data.</text>
</comment>
<dbReference type="Pfam" id="PF00743">
    <property type="entry name" value="FMO-like"/>
    <property type="match status" value="1"/>
</dbReference>
<evidence type="ECO:0000256" key="1">
    <source>
        <dbReference type="ARBA" id="ARBA00022630"/>
    </source>
</evidence>
<evidence type="ECO:0000256" key="3">
    <source>
        <dbReference type="ARBA" id="ARBA00023002"/>
    </source>
</evidence>
<dbReference type="InterPro" id="IPR020946">
    <property type="entry name" value="Flavin_mOase-like"/>
</dbReference>
<evidence type="ECO:0000256" key="2">
    <source>
        <dbReference type="ARBA" id="ARBA00022827"/>
    </source>
</evidence>